<gene>
    <name evidence="1" type="ORF">BVH74_18530</name>
</gene>
<dbReference type="KEGG" id="ppha:BVH74_18530"/>
<dbReference type="Proteomes" id="UP000243488">
    <property type="component" value="Chromosome"/>
</dbReference>
<accession>A0A1V0B9K6</accession>
<dbReference type="STRING" id="1931241.BVH74_18530"/>
<reference evidence="1 2" key="1">
    <citation type="submission" date="2017-03" db="EMBL/GenBank/DDBJ databases">
        <title>Complete genome sequence of the novel DNRA strain Pseudomonas sp. S-6-2 isolated from Chinese polluted river sediment. Journal of Biotechnology.</title>
        <authorList>
            <person name="Li J."/>
            <person name="Xiang F."/>
            <person name="Wang L."/>
            <person name="Xi L."/>
            <person name="Liu J."/>
        </authorList>
    </citation>
    <scope>NUCLEOTIDE SEQUENCE [LARGE SCALE GENOMIC DNA]</scope>
    <source>
        <strain evidence="1 2">S-6-2</strain>
    </source>
</reference>
<dbReference type="AlphaFoldDB" id="A0A1V0B9K6"/>
<name>A0A1V0B9K6_9GAMM</name>
<dbReference type="EMBL" id="CP020100">
    <property type="protein sequence ID" value="AQZ96626.1"/>
    <property type="molecule type" value="Genomic_DNA"/>
</dbReference>
<proteinExistence type="predicted"/>
<evidence type="ECO:0000313" key="2">
    <source>
        <dbReference type="Proteomes" id="UP000243488"/>
    </source>
</evidence>
<evidence type="ECO:0000313" key="1">
    <source>
        <dbReference type="EMBL" id="AQZ96626.1"/>
    </source>
</evidence>
<keyword evidence="2" id="KW-1185">Reference proteome</keyword>
<organism evidence="1 2">
    <name type="scientific">Halopseudomonas phragmitis</name>
    <dbReference type="NCBI Taxonomy" id="1931241"/>
    <lineage>
        <taxon>Bacteria</taxon>
        <taxon>Pseudomonadati</taxon>
        <taxon>Pseudomonadota</taxon>
        <taxon>Gammaproteobacteria</taxon>
        <taxon>Pseudomonadales</taxon>
        <taxon>Pseudomonadaceae</taxon>
        <taxon>Halopseudomonas</taxon>
    </lineage>
</organism>
<sequence>MSTQIQYPYQADIPSYETPPKIQLQFRMLRDGEVTENPKLVRIYRSWDTVGKLELAFLAEDGEFSQTLSVSLAEMLAQGEWLVTGLDDEVPRRTRAAYMSFSESGVVLFNISAGEGGGPSGDPASVEAIVRVDGFAATRTVVALERQGDGEWRVGGHTEISGGGELQLRTLGGPIYAVAIDDYGVAFTSALAVLVGQRIRPSQFRGWLYEITQAGQLPATEPEWWPIEGDNAPRELGTARAVAVRYYRPLAHGPVPVEMI</sequence>
<protein>
    <submittedName>
        <fullName evidence="1">Uncharacterized protein</fullName>
    </submittedName>
</protein>